<organism evidence="1 2">
    <name type="scientific">Mesoflavibacter profundi</name>
    <dbReference type="NCBI Taxonomy" id="2708110"/>
    <lineage>
        <taxon>Bacteria</taxon>
        <taxon>Pseudomonadati</taxon>
        <taxon>Bacteroidota</taxon>
        <taxon>Flavobacteriia</taxon>
        <taxon>Flavobacteriales</taxon>
        <taxon>Flavobacteriaceae</taxon>
        <taxon>Mesoflavibacter</taxon>
    </lineage>
</organism>
<name>A0ABT4RVX5_9FLAO</name>
<evidence type="ECO:0008006" key="3">
    <source>
        <dbReference type="Google" id="ProtNLM"/>
    </source>
</evidence>
<evidence type="ECO:0000313" key="1">
    <source>
        <dbReference type="EMBL" id="MDA0175907.1"/>
    </source>
</evidence>
<protein>
    <recommendedName>
        <fullName evidence="3">Phage major capsid protein</fullName>
    </recommendedName>
</protein>
<evidence type="ECO:0000313" key="2">
    <source>
        <dbReference type="Proteomes" id="UP001149142"/>
    </source>
</evidence>
<gene>
    <name evidence="1" type="ORF">OOZ35_00205</name>
</gene>
<keyword evidence="2" id="KW-1185">Reference proteome</keyword>
<dbReference type="RefSeq" id="WP_270004839.1">
    <property type="nucleotide sequence ID" value="NZ_JAPFGC010000001.1"/>
</dbReference>
<accession>A0ABT4RVX5</accession>
<proteinExistence type="predicted"/>
<dbReference type="Proteomes" id="UP001149142">
    <property type="component" value="Unassembled WGS sequence"/>
</dbReference>
<dbReference type="EMBL" id="JAPFGC010000001">
    <property type="protein sequence ID" value="MDA0175907.1"/>
    <property type="molecule type" value="Genomic_DNA"/>
</dbReference>
<comment type="caution">
    <text evidence="1">The sequence shown here is derived from an EMBL/GenBank/DDBJ whole genome shotgun (WGS) entry which is preliminary data.</text>
</comment>
<sequence>MGIVKTDIVSQFGAYYINEGQNMDRLKAAIRQPAVTPSYAKLIITDSDVYRSANTRLGEIVQQFQKNFTAKGDVTFEPNEIRLRNAKVDVSMYPDDVKASWLGFLASLTEAERANWPIVRYALENEIVPQIAHDLETKAYFNGVYVAPTPGTPGTAAGTMDGIKKLLDDGITATTMQAVTLSAAPTTSNIFDMIEEFADNFDNTLSSTKMRIYVSNSWLRAYFRDKRNTHGADTNYTTTGINVVDFMPNVELVGLPSMEGSDYIWATPVDNFVHVRKVNGMSDPKVEEAKREVSVLLDWYEGIGFLHNELVYVYKPA</sequence>
<reference evidence="1" key="1">
    <citation type="submission" date="2022-11" db="EMBL/GenBank/DDBJ databases">
        <title>Refractory cell wall polysaccharides provide important carbon source for microbial heterotrophs in the hadal ocean.</title>
        <authorList>
            <person name="Zhu X."/>
        </authorList>
    </citation>
    <scope>NUCLEOTIDE SEQUENCE</scope>
    <source>
        <strain evidence="1">MTRN7</strain>
    </source>
</reference>